<name>A0A816V4S1_BRANA</name>
<sequence>MSSFKFAIFCIVLFSFVSLHEGFNHRHLLAVPKPCSPTANGKWCCYPSGFAYCNDSQRRCEKQCKALP</sequence>
<keyword evidence="1" id="KW-0732">Signal</keyword>
<reference evidence="2" key="1">
    <citation type="submission" date="2021-01" db="EMBL/GenBank/DDBJ databases">
        <authorList>
            <consortium name="Genoscope - CEA"/>
            <person name="William W."/>
        </authorList>
    </citation>
    <scope>NUCLEOTIDE SEQUENCE</scope>
</reference>
<dbReference type="EMBL" id="HG994357">
    <property type="protein sequence ID" value="CAF2122481.1"/>
    <property type="molecule type" value="Genomic_DNA"/>
</dbReference>
<dbReference type="Proteomes" id="UP001295469">
    <property type="component" value="Chromosome A03"/>
</dbReference>
<protein>
    <submittedName>
        <fullName evidence="2">(rape) hypothetical protein</fullName>
    </submittedName>
</protein>
<organism evidence="2">
    <name type="scientific">Brassica napus</name>
    <name type="common">Rape</name>
    <dbReference type="NCBI Taxonomy" id="3708"/>
    <lineage>
        <taxon>Eukaryota</taxon>
        <taxon>Viridiplantae</taxon>
        <taxon>Streptophyta</taxon>
        <taxon>Embryophyta</taxon>
        <taxon>Tracheophyta</taxon>
        <taxon>Spermatophyta</taxon>
        <taxon>Magnoliopsida</taxon>
        <taxon>eudicotyledons</taxon>
        <taxon>Gunneridae</taxon>
        <taxon>Pentapetalae</taxon>
        <taxon>rosids</taxon>
        <taxon>malvids</taxon>
        <taxon>Brassicales</taxon>
        <taxon>Brassicaceae</taxon>
        <taxon>Brassiceae</taxon>
        <taxon>Brassica</taxon>
    </lineage>
</organism>
<feature type="signal peptide" evidence="1">
    <location>
        <begin position="1"/>
        <end position="22"/>
    </location>
</feature>
<feature type="chain" id="PRO_5032668461" evidence="1">
    <location>
        <begin position="23"/>
        <end position="68"/>
    </location>
</feature>
<gene>
    <name evidence="2" type="ORF">DARMORV10_A03P18060.1</name>
</gene>
<evidence type="ECO:0000256" key="1">
    <source>
        <dbReference type="SAM" id="SignalP"/>
    </source>
</evidence>
<evidence type="ECO:0000313" key="2">
    <source>
        <dbReference type="EMBL" id="CAF2122481.1"/>
    </source>
</evidence>
<proteinExistence type="predicted"/>
<dbReference type="AlphaFoldDB" id="A0A816V4S1"/>
<accession>A0A816V4S1</accession>